<dbReference type="GO" id="GO:0046872">
    <property type="term" value="F:metal ion binding"/>
    <property type="evidence" value="ECO:0007669"/>
    <property type="project" value="UniProtKB-KW"/>
</dbReference>
<dbReference type="SUPFAM" id="SSF81606">
    <property type="entry name" value="PP2C-like"/>
    <property type="match status" value="1"/>
</dbReference>
<dbReference type="PANTHER" id="PTHR13832">
    <property type="entry name" value="PROTEIN PHOSPHATASE 2C"/>
    <property type="match status" value="1"/>
</dbReference>
<name>A0A0X8HU79_9SACH</name>
<evidence type="ECO:0000256" key="1">
    <source>
        <dbReference type="ARBA" id="ARBA00022723"/>
    </source>
</evidence>
<dbReference type="SMART" id="SM00332">
    <property type="entry name" value="PP2Cc"/>
    <property type="match status" value="1"/>
</dbReference>
<dbReference type="EMBL" id="CP014246">
    <property type="protein sequence ID" value="AMD21552.1"/>
    <property type="molecule type" value="Genomic_DNA"/>
</dbReference>
<accession>A0A0X8HU79</accession>
<evidence type="ECO:0000256" key="3">
    <source>
        <dbReference type="ARBA" id="ARBA00022912"/>
    </source>
</evidence>
<evidence type="ECO:0000313" key="8">
    <source>
        <dbReference type="Proteomes" id="UP000243052"/>
    </source>
</evidence>
<dbReference type="InterPro" id="IPR001932">
    <property type="entry name" value="PPM-type_phosphatase-like_dom"/>
</dbReference>
<dbReference type="Gene3D" id="3.60.40.10">
    <property type="entry name" value="PPM-type phosphatase domain"/>
    <property type="match status" value="1"/>
</dbReference>
<evidence type="ECO:0000256" key="4">
    <source>
        <dbReference type="RuleBase" id="RU003465"/>
    </source>
</evidence>
<dbReference type="InterPro" id="IPR015655">
    <property type="entry name" value="PP2C"/>
</dbReference>
<dbReference type="AlphaFoldDB" id="A0A0X8HU79"/>
<organism evidence="7 8">
    <name type="scientific">Eremothecium sinecaudum</name>
    <dbReference type="NCBI Taxonomy" id="45286"/>
    <lineage>
        <taxon>Eukaryota</taxon>
        <taxon>Fungi</taxon>
        <taxon>Dikarya</taxon>
        <taxon>Ascomycota</taxon>
        <taxon>Saccharomycotina</taxon>
        <taxon>Saccharomycetes</taxon>
        <taxon>Saccharomycetales</taxon>
        <taxon>Saccharomycetaceae</taxon>
        <taxon>Eremothecium</taxon>
    </lineage>
</organism>
<dbReference type="Pfam" id="PF00481">
    <property type="entry name" value="PP2C"/>
    <property type="match status" value="1"/>
</dbReference>
<protein>
    <submittedName>
        <fullName evidence="7">HFL304Wp</fullName>
    </submittedName>
</protein>
<feature type="domain" description="PPM-type phosphatase" evidence="6">
    <location>
        <begin position="134"/>
        <end position="517"/>
    </location>
</feature>
<dbReference type="GO" id="GO:0005739">
    <property type="term" value="C:mitochondrion"/>
    <property type="evidence" value="ECO:0007669"/>
    <property type="project" value="TreeGrafter"/>
</dbReference>
<dbReference type="Proteomes" id="UP000243052">
    <property type="component" value="Chromosome vi"/>
</dbReference>
<evidence type="ECO:0000256" key="5">
    <source>
        <dbReference type="SAM" id="MobiDB-lite"/>
    </source>
</evidence>
<dbReference type="InterPro" id="IPR036457">
    <property type="entry name" value="PPM-type-like_dom_sf"/>
</dbReference>
<keyword evidence="3 4" id="KW-0904">Protein phosphatase</keyword>
<keyword evidence="1" id="KW-0479">Metal-binding</keyword>
<evidence type="ECO:0000313" key="7">
    <source>
        <dbReference type="EMBL" id="AMD21552.1"/>
    </source>
</evidence>
<comment type="similarity">
    <text evidence="4">Belongs to the PP2C family.</text>
</comment>
<dbReference type="PROSITE" id="PS01032">
    <property type="entry name" value="PPM_1"/>
    <property type="match status" value="1"/>
</dbReference>
<dbReference type="CDD" id="cd00143">
    <property type="entry name" value="PP2Cc"/>
    <property type="match status" value="1"/>
</dbReference>
<proteinExistence type="inferred from homology"/>
<dbReference type="GO" id="GO:0004741">
    <property type="term" value="F:[pyruvate dehydrogenase (acetyl-transferring)]-phosphatase activity"/>
    <property type="evidence" value="ECO:0007669"/>
    <property type="project" value="TreeGrafter"/>
</dbReference>
<sequence length="542" mass="59496">MPVSHQIAQWTKATKGLSKCLNKLNTSTLLMARRFIYVGPNKGKRAKLGRELKYAIVGGTLLISYSYMPGHLSADTVKGISQFSTSHVLANAKAKKASESQSNVISLLTEAEVNRRLHSMEQSYLVNRGSGIVRYDVSQLPSNVPIEDTHVEQIITVPSEDAQSTDDLYFFGIFDGHAGPYTSAKLETDLVPYVARQLGLVYSKQTELLTSDAIDNAIVEGFVQLDNELVYNALGTFLSAPSRETLLEALPAASGSCALLALYDSKNSALKIALAGDSRALVGRLEDGNKWTVESLSLDQTGERDSEVERIKAEHPNEPDCIRNGRLLGSLQPSRAFGDCRFKVASINGNKIADLPEHLQLHFRKEPKNLLTPPYLTARPEITTAHVGPTTKFMVMASDGLFELLSNEEIAGLVVKWMEAYPVKDGRSTLKPSTKGKLPPVTDISPDKESLRPQYKYESPDKTESEYLLEDANVSTHLIRNALSAGGDKRYVSSLISIPSPKSRNYRDDLTVTVVFFGDEKETASDQIILNHAATTPAKPRL</sequence>
<gene>
    <name evidence="7" type="ORF">AW171_hschr63508</name>
</gene>
<evidence type="ECO:0000256" key="2">
    <source>
        <dbReference type="ARBA" id="ARBA00022801"/>
    </source>
</evidence>
<dbReference type="GeneID" id="28724843"/>
<dbReference type="RefSeq" id="XP_017988548.1">
    <property type="nucleotide sequence ID" value="XM_018133326.1"/>
</dbReference>
<feature type="region of interest" description="Disordered" evidence="5">
    <location>
        <begin position="428"/>
        <end position="463"/>
    </location>
</feature>
<dbReference type="STRING" id="45286.A0A0X8HU79"/>
<dbReference type="PANTHER" id="PTHR13832:SF792">
    <property type="entry name" value="GM14286P"/>
    <property type="match status" value="1"/>
</dbReference>
<dbReference type="InterPro" id="IPR000222">
    <property type="entry name" value="PP2C_BS"/>
</dbReference>
<dbReference type="PROSITE" id="PS51746">
    <property type="entry name" value="PPM_2"/>
    <property type="match status" value="1"/>
</dbReference>
<evidence type="ECO:0000259" key="6">
    <source>
        <dbReference type="PROSITE" id="PS51746"/>
    </source>
</evidence>
<keyword evidence="8" id="KW-1185">Reference proteome</keyword>
<keyword evidence="2 4" id="KW-0378">Hydrolase</keyword>
<dbReference type="OrthoDB" id="420076at2759"/>
<reference evidence="7 8" key="1">
    <citation type="submission" date="2016-01" db="EMBL/GenBank/DDBJ databases">
        <title>Genome sequence of the yeast Holleya sinecauda.</title>
        <authorList>
            <person name="Dietrich F.S."/>
        </authorList>
    </citation>
    <scope>NUCLEOTIDE SEQUENCE [LARGE SCALE GENOMIC DNA]</scope>
    <source>
        <strain evidence="7 8">ATCC 58844</strain>
    </source>
</reference>